<name>A0A6B9LMC5_9CAUD</name>
<keyword evidence="2" id="KW-1185">Reference proteome</keyword>
<dbReference type="Proteomes" id="UP000464811">
    <property type="component" value="Segment"/>
</dbReference>
<proteinExistence type="predicted"/>
<evidence type="ECO:0000313" key="2">
    <source>
        <dbReference type="Proteomes" id="UP000464811"/>
    </source>
</evidence>
<reference evidence="1 2" key="1">
    <citation type="journal article" date="2020" name="Viruses">
        <title>Diversity and Host Interactions Among Virulent and Temperate Baltic Sea Flavobacterium Phages.</title>
        <authorList>
            <person name="Nilsson E."/>
            <person name="Bayfield O.W."/>
            <person name="Lundin D."/>
            <person name="Antson A.A."/>
            <person name="Holmfeldt K."/>
        </authorList>
    </citation>
    <scope>NUCLEOTIDE SEQUENCE [LARGE SCALE GENOMIC DNA]</scope>
</reference>
<accession>A0A6B9LMC5</accession>
<dbReference type="EMBL" id="MN812212">
    <property type="protein sequence ID" value="QHB39044.1"/>
    <property type="molecule type" value="Genomic_DNA"/>
</dbReference>
<organism evidence="1 2">
    <name type="scientific">Flavobacterium phage vB_FspS_lillamy9-1</name>
    <dbReference type="NCBI Taxonomy" id="2686251"/>
    <lineage>
        <taxon>Viruses</taxon>
        <taxon>Duplodnaviria</taxon>
        <taxon>Heunggongvirae</taxon>
        <taxon>Uroviricota</taxon>
        <taxon>Caudoviricetes</taxon>
        <taxon>Lillamyvirus</taxon>
        <taxon>Lillamyvirus lillamy</taxon>
    </lineage>
</organism>
<sequence length="42" mass="4868">MQLNAFLAKLLHNALQLHDVAKKNNNIFQFNTDLKDTKQTLN</sequence>
<gene>
    <name evidence="1" type="ORF">lillamy91_gp016</name>
</gene>
<protein>
    <submittedName>
        <fullName evidence="1">Uncharacterized protein</fullName>
    </submittedName>
</protein>
<evidence type="ECO:0000313" key="1">
    <source>
        <dbReference type="EMBL" id="QHB39044.1"/>
    </source>
</evidence>